<dbReference type="GO" id="GO:0006508">
    <property type="term" value="P:proteolysis"/>
    <property type="evidence" value="ECO:0007669"/>
    <property type="project" value="UniProtKB-KW"/>
</dbReference>
<comment type="similarity">
    <text evidence="1">Belongs to the peptidase S1C family.</text>
</comment>
<accession>A0A7T0BVK0</accession>
<gene>
    <name evidence="7" type="ORF">G3M70_07410</name>
</gene>
<dbReference type="AlphaFoldDB" id="A0A7T0BVK0"/>
<protein>
    <submittedName>
        <fullName evidence="7">Trypsin-like serine protease</fullName>
    </submittedName>
</protein>
<evidence type="ECO:0000313" key="8">
    <source>
        <dbReference type="Proteomes" id="UP000594688"/>
    </source>
</evidence>
<keyword evidence="3" id="KW-0378">Hydrolase</keyword>
<dbReference type="InterPro" id="IPR001940">
    <property type="entry name" value="Peptidase_S1C"/>
</dbReference>
<dbReference type="Gene3D" id="2.40.10.120">
    <property type="match status" value="1"/>
</dbReference>
<dbReference type="EMBL" id="CP048685">
    <property type="protein sequence ID" value="QPJ61723.1"/>
    <property type="molecule type" value="Genomic_DNA"/>
</dbReference>
<feature type="transmembrane region" description="Helical" evidence="5">
    <location>
        <begin position="9"/>
        <end position="27"/>
    </location>
</feature>
<keyword evidence="5" id="KW-0812">Transmembrane</keyword>
<dbReference type="InterPro" id="IPR009003">
    <property type="entry name" value="Peptidase_S1_PA"/>
</dbReference>
<evidence type="ECO:0000256" key="5">
    <source>
        <dbReference type="SAM" id="Phobius"/>
    </source>
</evidence>
<keyword evidence="5" id="KW-1133">Transmembrane helix</keyword>
<evidence type="ECO:0000313" key="7">
    <source>
        <dbReference type="EMBL" id="QPJ61723.1"/>
    </source>
</evidence>
<dbReference type="PANTHER" id="PTHR43343:SF3">
    <property type="entry name" value="PROTEASE DO-LIKE 8, CHLOROPLASTIC"/>
    <property type="match status" value="1"/>
</dbReference>
<dbReference type="FunFam" id="2.40.10.10:FF:000001">
    <property type="entry name" value="Periplasmic serine protease DegS"/>
    <property type="match status" value="1"/>
</dbReference>
<evidence type="ECO:0000256" key="1">
    <source>
        <dbReference type="ARBA" id="ARBA00010541"/>
    </source>
</evidence>
<dbReference type="InterPro" id="IPR051201">
    <property type="entry name" value="Chloro_Bact_Ser_Proteases"/>
</dbReference>
<name>A0A7T0BVK0_9BACT</name>
<proteinExistence type="inferred from homology"/>
<organism evidence="7 8">
    <name type="scientific">Candidatus Nitronauta litoralis</name>
    <dbReference type="NCBI Taxonomy" id="2705533"/>
    <lineage>
        <taxon>Bacteria</taxon>
        <taxon>Pseudomonadati</taxon>
        <taxon>Nitrospinota/Tectimicrobiota group</taxon>
        <taxon>Nitrospinota</taxon>
        <taxon>Nitrospinia</taxon>
        <taxon>Nitrospinales</taxon>
        <taxon>Nitrospinaceae</taxon>
        <taxon>Candidatus Nitronauta</taxon>
    </lineage>
</organism>
<keyword evidence="4" id="KW-0720">Serine protease</keyword>
<dbReference type="Pfam" id="PF13365">
    <property type="entry name" value="Trypsin_2"/>
    <property type="match status" value="1"/>
</dbReference>
<reference evidence="7 8" key="1">
    <citation type="submission" date="2020-02" db="EMBL/GenBank/DDBJ databases">
        <title>Genomic and physiological characterization of two novel Nitrospinaceae genera.</title>
        <authorList>
            <person name="Mueller A.J."/>
            <person name="Jung M.-Y."/>
            <person name="Strachan C.R."/>
            <person name="Herbold C.W."/>
            <person name="Kirkegaard R.H."/>
            <person name="Daims H."/>
        </authorList>
    </citation>
    <scope>NUCLEOTIDE SEQUENCE [LARGE SCALE GENOMIC DNA]</scope>
    <source>
        <strain evidence="7">EB</strain>
    </source>
</reference>
<dbReference type="Pfam" id="PF13180">
    <property type="entry name" value="PDZ_2"/>
    <property type="match status" value="1"/>
</dbReference>
<evidence type="ECO:0000256" key="4">
    <source>
        <dbReference type="ARBA" id="ARBA00022825"/>
    </source>
</evidence>
<dbReference type="Proteomes" id="UP000594688">
    <property type="component" value="Chromosome"/>
</dbReference>
<dbReference type="Gene3D" id="2.30.42.10">
    <property type="match status" value="1"/>
</dbReference>
<evidence type="ECO:0000256" key="2">
    <source>
        <dbReference type="ARBA" id="ARBA00022670"/>
    </source>
</evidence>
<dbReference type="PANTHER" id="PTHR43343">
    <property type="entry name" value="PEPTIDASE S12"/>
    <property type="match status" value="1"/>
</dbReference>
<dbReference type="PRINTS" id="PR00834">
    <property type="entry name" value="PROTEASES2C"/>
</dbReference>
<feature type="domain" description="PDZ" evidence="6">
    <location>
        <begin position="284"/>
        <end position="378"/>
    </location>
</feature>
<dbReference type="SUPFAM" id="SSF50156">
    <property type="entry name" value="PDZ domain-like"/>
    <property type="match status" value="1"/>
</dbReference>
<dbReference type="SUPFAM" id="SSF50494">
    <property type="entry name" value="Trypsin-like serine proteases"/>
    <property type="match status" value="1"/>
</dbReference>
<dbReference type="InterPro" id="IPR036034">
    <property type="entry name" value="PDZ_sf"/>
</dbReference>
<evidence type="ECO:0000259" key="6">
    <source>
        <dbReference type="Pfam" id="PF13180"/>
    </source>
</evidence>
<dbReference type="CDD" id="cd06779">
    <property type="entry name" value="cpPDZ_Deg_HtrA-like"/>
    <property type="match status" value="1"/>
</dbReference>
<evidence type="ECO:0000256" key="3">
    <source>
        <dbReference type="ARBA" id="ARBA00022801"/>
    </source>
</evidence>
<keyword evidence="5" id="KW-0472">Membrane</keyword>
<dbReference type="KEGG" id="nli:G3M70_07410"/>
<keyword evidence="2 7" id="KW-0645">Protease</keyword>
<dbReference type="InterPro" id="IPR001478">
    <property type="entry name" value="PDZ"/>
</dbReference>
<dbReference type="GO" id="GO:0004252">
    <property type="term" value="F:serine-type endopeptidase activity"/>
    <property type="evidence" value="ECO:0007669"/>
    <property type="project" value="InterPro"/>
</dbReference>
<sequence length="384" mass="41664">MGFLKNSTTIYIWAVFLIIFSILFNHWEKFSLQIFGPPAALDLDFNQPRQEPAVRLVSKDEIITTDVFEKNHQAVVNISATTLTINFWRQIIPKQGQGTGFIIDDQGYILTNNHVVAKADKITVTLGDGTKVKAILIGRDPSSDLAVIKIPKRYVSKVAKLGNSDDIRVGQKAIAIGNPFGLSHTLTTGIISALNRQIQSQGGALYDLIQTDAAINPGNSGGPLLNSNGEVIGINTAIFSVSGGYQGIGFAIPVNQAKQVATQLITHGNYLKPWMGISGVALSEDLINLLKLDVKQGVLVAETLPQSPAIKGGIRGGQRNLIYGNLRLPVDGDIILSIDNTPIKNMNDIVREVNKHQVGDSLTVKVWRHGNSINLEIILEEKPV</sequence>